<dbReference type="AlphaFoldDB" id="A0A662ZFG6"/>
<keyword evidence="4" id="KW-0564">Palmitate</keyword>
<name>A0A662ZFG6_9GAMM</name>
<keyword evidence="10" id="KW-1185">Reference proteome</keyword>
<dbReference type="InterPro" id="IPR007730">
    <property type="entry name" value="SPOR-like_dom"/>
</dbReference>
<evidence type="ECO:0000256" key="5">
    <source>
        <dbReference type="RuleBase" id="RU003495"/>
    </source>
</evidence>
<evidence type="ECO:0000313" key="10">
    <source>
        <dbReference type="Proteomes" id="UP000243745"/>
    </source>
</evidence>
<evidence type="ECO:0000256" key="1">
    <source>
        <dbReference type="ARBA" id="ARBA00022729"/>
    </source>
</evidence>
<evidence type="ECO:0000313" key="9">
    <source>
        <dbReference type="EMBL" id="SFO96145.1"/>
    </source>
</evidence>
<dbReference type="Gene3D" id="2.40.40.10">
    <property type="entry name" value="RlpA-like domain"/>
    <property type="match status" value="1"/>
</dbReference>
<dbReference type="Pfam" id="PF03330">
    <property type="entry name" value="DPBB_1"/>
    <property type="match status" value="1"/>
</dbReference>
<dbReference type="EC" id="4.2.2.-" evidence="4"/>
<protein>
    <recommendedName>
        <fullName evidence="4">Endolytic peptidoglycan transglycosylase RlpA</fullName>
        <ecNumber evidence="4">4.2.2.-</ecNumber>
    </recommendedName>
</protein>
<dbReference type="GO" id="GO:0005886">
    <property type="term" value="C:plasma membrane"/>
    <property type="evidence" value="ECO:0007669"/>
    <property type="project" value="UniProtKB-SubCell"/>
</dbReference>
<feature type="domain" description="SPOR" evidence="8">
    <location>
        <begin position="220"/>
        <end position="284"/>
    </location>
</feature>
<dbReference type="GO" id="GO:0000270">
    <property type="term" value="P:peptidoglycan metabolic process"/>
    <property type="evidence" value="ECO:0007669"/>
    <property type="project" value="UniProtKB-UniRule"/>
</dbReference>
<dbReference type="GO" id="GO:0009279">
    <property type="term" value="C:cell outer membrane"/>
    <property type="evidence" value="ECO:0007669"/>
    <property type="project" value="TreeGrafter"/>
</dbReference>
<dbReference type="PANTHER" id="PTHR34183">
    <property type="entry name" value="ENDOLYTIC PEPTIDOGLYCAN TRANSGLYCOSYLASE RLPA"/>
    <property type="match status" value="1"/>
</dbReference>
<dbReference type="HAMAP" id="MF_02071">
    <property type="entry name" value="RlpA"/>
    <property type="match status" value="1"/>
</dbReference>
<dbReference type="SUPFAM" id="SSF110997">
    <property type="entry name" value="Sporulation related repeat"/>
    <property type="match status" value="1"/>
</dbReference>
<feature type="compositionally biased region" description="Polar residues" evidence="6">
    <location>
        <begin position="33"/>
        <end position="44"/>
    </location>
</feature>
<keyword evidence="2 4" id="KW-0456">Lyase</keyword>
<dbReference type="EMBL" id="FOXF01000001">
    <property type="protein sequence ID" value="SFO96145.1"/>
    <property type="molecule type" value="Genomic_DNA"/>
</dbReference>
<dbReference type="InterPro" id="IPR034718">
    <property type="entry name" value="RlpA"/>
</dbReference>
<evidence type="ECO:0000256" key="6">
    <source>
        <dbReference type="SAM" id="MobiDB-lite"/>
    </source>
</evidence>
<evidence type="ECO:0000259" key="7">
    <source>
        <dbReference type="Pfam" id="PF03330"/>
    </source>
</evidence>
<comment type="function">
    <text evidence="4">Lytic transglycosylase with a strong preference for naked glycan strands that lack stem peptides.</text>
</comment>
<keyword evidence="4" id="KW-0472">Membrane</keyword>
<accession>A0A662ZFG6</accession>
<feature type="region of interest" description="Disordered" evidence="6">
    <location>
        <begin position="33"/>
        <end position="61"/>
    </location>
</feature>
<dbReference type="NCBIfam" id="TIGR00413">
    <property type="entry name" value="rlpA"/>
    <property type="match status" value="1"/>
</dbReference>
<evidence type="ECO:0000259" key="8">
    <source>
        <dbReference type="Pfam" id="PF05036"/>
    </source>
</evidence>
<dbReference type="Proteomes" id="UP000243745">
    <property type="component" value="Unassembled WGS sequence"/>
</dbReference>
<dbReference type="GO" id="GO:0071555">
    <property type="term" value="P:cell wall organization"/>
    <property type="evidence" value="ECO:0007669"/>
    <property type="project" value="UniProtKB-KW"/>
</dbReference>
<evidence type="ECO:0000256" key="3">
    <source>
        <dbReference type="ARBA" id="ARBA00023316"/>
    </source>
</evidence>
<dbReference type="GO" id="GO:0042834">
    <property type="term" value="F:peptidoglycan binding"/>
    <property type="evidence" value="ECO:0007669"/>
    <property type="project" value="InterPro"/>
</dbReference>
<keyword evidence="4" id="KW-1003">Cell membrane</keyword>
<proteinExistence type="inferred from homology"/>
<dbReference type="PANTHER" id="PTHR34183:SF1">
    <property type="entry name" value="ENDOLYTIC PEPTIDOGLYCAN TRANSGLYCOSYLASE RLPA"/>
    <property type="match status" value="1"/>
</dbReference>
<reference evidence="9 10" key="1">
    <citation type="submission" date="2016-10" db="EMBL/GenBank/DDBJ databases">
        <authorList>
            <person name="Varghese N."/>
            <person name="Submissions S."/>
        </authorList>
    </citation>
    <scope>NUCLEOTIDE SEQUENCE [LARGE SCALE GENOMIC DNA]</scope>
    <source>
        <strain evidence="9 10">DSM 1361</strain>
    </source>
</reference>
<dbReference type="SUPFAM" id="SSF50685">
    <property type="entry name" value="Barwin-like endoglucanases"/>
    <property type="match status" value="1"/>
</dbReference>
<dbReference type="PROSITE" id="PS51257">
    <property type="entry name" value="PROKAR_LIPOPROTEIN"/>
    <property type="match status" value="1"/>
</dbReference>
<feature type="domain" description="RlpA-like protein double-psi beta-barrel" evidence="7">
    <location>
        <begin position="108"/>
        <end position="197"/>
    </location>
</feature>
<dbReference type="GO" id="GO:0008932">
    <property type="term" value="F:lytic endotransglycosylase activity"/>
    <property type="evidence" value="ECO:0007669"/>
    <property type="project" value="UniProtKB-UniRule"/>
</dbReference>
<dbReference type="InterPro" id="IPR036908">
    <property type="entry name" value="RlpA-like_sf"/>
</dbReference>
<keyword evidence="1" id="KW-0732">Signal</keyword>
<comment type="subcellular location">
    <subcellularLocation>
        <location evidence="4">Cell membrane</location>
        <topology evidence="4">Lipid-anchor</topology>
    </subcellularLocation>
</comment>
<dbReference type="Gene3D" id="3.30.70.1070">
    <property type="entry name" value="Sporulation related repeat"/>
    <property type="match status" value="1"/>
</dbReference>
<dbReference type="RefSeq" id="WP_218140296.1">
    <property type="nucleotide sequence ID" value="NZ_FOXF01000001.1"/>
</dbReference>
<keyword evidence="3 4" id="KW-0961">Cell wall biogenesis/degradation</keyword>
<dbReference type="InterPro" id="IPR009009">
    <property type="entry name" value="RlpA-like_DPBB"/>
</dbReference>
<evidence type="ECO:0000256" key="2">
    <source>
        <dbReference type="ARBA" id="ARBA00023239"/>
    </source>
</evidence>
<gene>
    <name evidence="4" type="primary">rlpA</name>
    <name evidence="9" type="ORF">SAMN02910344_00010</name>
</gene>
<sequence>MKKFIPLLTVSAGLSLGLVTQGCVTSSGSPVVENGSNPAVTTGAGTDAPYYGTGPNNSMPAPQTAPVDLRNVTGARLTSEKYSVRGNKDYTVLGQKYKVWRDVESYYEEGTASWYGPGFHGQNTSNGEPYNMNGYTAAHKNLPLPSFLKVTNLENNKSVIVRVNDRGPFHGNRILDLSRGAASKIGVIGPGTARVRVELIKTVATKDQTNENLMNGFKPYIQVFSTMDYNKALTIKNSLSRETGKPVFIQNYQQAYRVKMGPLKQDEADRALSAVRKSGFSGAFFTAD</sequence>
<dbReference type="InterPro" id="IPR012997">
    <property type="entry name" value="RplA"/>
</dbReference>
<dbReference type="InterPro" id="IPR036680">
    <property type="entry name" value="SPOR-like_sf"/>
</dbReference>
<evidence type="ECO:0000256" key="4">
    <source>
        <dbReference type="HAMAP-Rule" id="MF_02071"/>
    </source>
</evidence>
<dbReference type="Pfam" id="PF05036">
    <property type="entry name" value="SPOR"/>
    <property type="match status" value="1"/>
</dbReference>
<comment type="similarity">
    <text evidence="4 5">Belongs to the RlpA family.</text>
</comment>
<keyword evidence="4 9" id="KW-0449">Lipoprotein</keyword>
<dbReference type="CDD" id="cd22268">
    <property type="entry name" value="DPBB_RlpA-like"/>
    <property type="match status" value="1"/>
</dbReference>
<organism evidence="9 10">
    <name type="scientific">Ruminobacter amylophilus</name>
    <dbReference type="NCBI Taxonomy" id="867"/>
    <lineage>
        <taxon>Bacteria</taxon>
        <taxon>Pseudomonadati</taxon>
        <taxon>Pseudomonadota</taxon>
        <taxon>Gammaproteobacteria</taxon>
        <taxon>Aeromonadales</taxon>
        <taxon>Succinivibrionaceae</taxon>
        <taxon>Ruminobacter</taxon>
    </lineage>
</organism>